<sequence length="69" mass="7968">MVTRWNFPSHAHHQIENPGCDTEAKDVDDFRKGFGVSPNNRNVTFLWDSKNNEETKQNRSFGSTVGMRK</sequence>
<organism evidence="2 3">
    <name type="scientific">Trichonephila clavata</name>
    <name type="common">Joro spider</name>
    <name type="synonym">Nephila clavata</name>
    <dbReference type="NCBI Taxonomy" id="2740835"/>
    <lineage>
        <taxon>Eukaryota</taxon>
        <taxon>Metazoa</taxon>
        <taxon>Ecdysozoa</taxon>
        <taxon>Arthropoda</taxon>
        <taxon>Chelicerata</taxon>
        <taxon>Arachnida</taxon>
        <taxon>Araneae</taxon>
        <taxon>Araneomorphae</taxon>
        <taxon>Entelegynae</taxon>
        <taxon>Araneoidea</taxon>
        <taxon>Nephilidae</taxon>
        <taxon>Trichonephila</taxon>
    </lineage>
</organism>
<name>A0A8X6H9E5_TRICU</name>
<gene>
    <name evidence="2" type="ORF">TNCT_648491</name>
</gene>
<reference evidence="2" key="1">
    <citation type="submission" date="2020-07" db="EMBL/GenBank/DDBJ databases">
        <title>Multicomponent nature underlies the extraordinary mechanical properties of spider dragline silk.</title>
        <authorList>
            <person name="Kono N."/>
            <person name="Nakamura H."/>
            <person name="Mori M."/>
            <person name="Yoshida Y."/>
            <person name="Ohtoshi R."/>
            <person name="Malay A.D."/>
            <person name="Moran D.A.P."/>
            <person name="Tomita M."/>
            <person name="Numata K."/>
            <person name="Arakawa K."/>
        </authorList>
    </citation>
    <scope>NUCLEOTIDE SEQUENCE</scope>
</reference>
<protein>
    <submittedName>
        <fullName evidence="2">Uncharacterized protein</fullName>
    </submittedName>
</protein>
<dbReference type="OrthoDB" id="10340706at2759"/>
<feature type="region of interest" description="Disordered" evidence="1">
    <location>
        <begin position="1"/>
        <end position="23"/>
    </location>
</feature>
<evidence type="ECO:0000313" key="2">
    <source>
        <dbReference type="EMBL" id="GFR19711.1"/>
    </source>
</evidence>
<proteinExistence type="predicted"/>
<dbReference type="Proteomes" id="UP000887116">
    <property type="component" value="Unassembled WGS sequence"/>
</dbReference>
<evidence type="ECO:0000313" key="3">
    <source>
        <dbReference type="Proteomes" id="UP000887116"/>
    </source>
</evidence>
<accession>A0A8X6H9E5</accession>
<comment type="caution">
    <text evidence="2">The sequence shown here is derived from an EMBL/GenBank/DDBJ whole genome shotgun (WGS) entry which is preliminary data.</text>
</comment>
<keyword evidence="3" id="KW-1185">Reference proteome</keyword>
<evidence type="ECO:0000256" key="1">
    <source>
        <dbReference type="SAM" id="MobiDB-lite"/>
    </source>
</evidence>
<dbReference type="EMBL" id="BMAO01017975">
    <property type="protein sequence ID" value="GFR19711.1"/>
    <property type="molecule type" value="Genomic_DNA"/>
</dbReference>
<dbReference type="AlphaFoldDB" id="A0A8X6H9E5"/>